<dbReference type="PANTHER" id="PTHR24321:SF8">
    <property type="entry name" value="ESTRADIOL 17-BETA-DEHYDROGENASE 8-RELATED"/>
    <property type="match status" value="1"/>
</dbReference>
<dbReference type="NCBIfam" id="NF006121">
    <property type="entry name" value="PRK08265.1"/>
    <property type="match status" value="1"/>
</dbReference>
<keyword evidence="2" id="KW-0560">Oxidoreductase</keyword>
<dbReference type="AlphaFoldDB" id="A0A3M5UGX2"/>
<dbReference type="Pfam" id="PF13561">
    <property type="entry name" value="adh_short_C2"/>
    <property type="match status" value="1"/>
</dbReference>
<dbReference type="Proteomes" id="UP000280395">
    <property type="component" value="Unassembled WGS sequence"/>
</dbReference>
<dbReference type="PRINTS" id="PR00080">
    <property type="entry name" value="SDRFAMILY"/>
</dbReference>
<evidence type="ECO:0000256" key="1">
    <source>
        <dbReference type="ARBA" id="ARBA00006484"/>
    </source>
</evidence>
<dbReference type="Gene3D" id="3.40.50.720">
    <property type="entry name" value="NAD(P)-binding Rossmann-like Domain"/>
    <property type="match status" value="1"/>
</dbReference>
<dbReference type="PANTHER" id="PTHR24321">
    <property type="entry name" value="DEHYDROGENASES, SHORT CHAIN"/>
    <property type="match status" value="1"/>
</dbReference>
<accession>A0A3M5UGX2</accession>
<comment type="similarity">
    <text evidence="1">Belongs to the short-chain dehydrogenases/reductases (SDR) family.</text>
</comment>
<dbReference type="PROSITE" id="PS00061">
    <property type="entry name" value="ADH_SHORT"/>
    <property type="match status" value="1"/>
</dbReference>
<dbReference type="InterPro" id="IPR002347">
    <property type="entry name" value="SDR_fam"/>
</dbReference>
<protein>
    <recommendedName>
        <fullName evidence="5">Short-chain dehydrogenase</fullName>
    </recommendedName>
</protein>
<dbReference type="EMBL" id="RBUA01001337">
    <property type="protein sequence ID" value="RMU45116.1"/>
    <property type="molecule type" value="Genomic_DNA"/>
</dbReference>
<reference evidence="3 4" key="1">
    <citation type="submission" date="2018-08" db="EMBL/GenBank/DDBJ databases">
        <title>Recombination of ecologically and evolutionarily significant loci maintains genetic cohesion in the Pseudomonas syringae species complex.</title>
        <authorList>
            <person name="Dillon M."/>
            <person name="Thakur S."/>
            <person name="Almeida R.N.D."/>
            <person name="Weir B.S."/>
            <person name="Guttman D.S."/>
        </authorList>
    </citation>
    <scope>NUCLEOTIDE SEQUENCE [LARGE SCALE GENOMIC DNA]</scope>
    <source>
        <strain evidence="3 4">ICMP 14479</strain>
    </source>
</reference>
<proteinExistence type="inferred from homology"/>
<dbReference type="InterPro" id="IPR036291">
    <property type="entry name" value="NAD(P)-bd_dom_sf"/>
</dbReference>
<evidence type="ECO:0008006" key="5">
    <source>
        <dbReference type="Google" id="ProtNLM"/>
    </source>
</evidence>
<dbReference type="CDD" id="cd05233">
    <property type="entry name" value="SDR_c"/>
    <property type="match status" value="1"/>
</dbReference>
<dbReference type="RefSeq" id="WP_122301322.1">
    <property type="nucleotide sequence ID" value="NZ_RBUA01001337.1"/>
</dbReference>
<dbReference type="InterPro" id="IPR020904">
    <property type="entry name" value="Sc_DH/Rdtase_CS"/>
</dbReference>
<name>A0A3M5UGX2_PSESX</name>
<organism evidence="3 4">
    <name type="scientific">Pseudomonas syringae pv. avii</name>
    <dbReference type="NCBI Taxonomy" id="663959"/>
    <lineage>
        <taxon>Bacteria</taxon>
        <taxon>Pseudomonadati</taxon>
        <taxon>Pseudomonadota</taxon>
        <taxon>Gammaproteobacteria</taxon>
        <taxon>Pseudomonadales</taxon>
        <taxon>Pseudomonadaceae</taxon>
        <taxon>Pseudomonas</taxon>
        <taxon>Pseudomonas syringae</taxon>
    </lineage>
</organism>
<dbReference type="SUPFAM" id="SSF51735">
    <property type="entry name" value="NAD(P)-binding Rossmann-fold domains"/>
    <property type="match status" value="1"/>
</dbReference>
<evidence type="ECO:0000313" key="3">
    <source>
        <dbReference type="EMBL" id="RMU45116.1"/>
    </source>
</evidence>
<dbReference type="PRINTS" id="PR00081">
    <property type="entry name" value="GDHRDH"/>
</dbReference>
<dbReference type="GO" id="GO:0016491">
    <property type="term" value="F:oxidoreductase activity"/>
    <property type="evidence" value="ECO:0007669"/>
    <property type="project" value="UniProtKB-KW"/>
</dbReference>
<evidence type="ECO:0000313" key="4">
    <source>
        <dbReference type="Proteomes" id="UP000280395"/>
    </source>
</evidence>
<gene>
    <name evidence="3" type="ORF">ALP29_04486</name>
</gene>
<sequence length="270" mass="28051">MSAAGACAKAPLAGKVAIVTGAAQGLGLDIARVLLGQGAKVVMTDIRLCDDVLRLLGKSCLFVATDVQMDEQIDTCIARALERFGAVDVLVNCAGIYIDHGLDSSREDWHRTLGVNLVSAAIFAQRAAVVMERGSVIVNIGSTGGKFGASGRAVYPASKAGLLQITKNIAVTLAPKGIRCLSVSPAWTWSPSLAEHSAGSIERADQIGATLHPLGRVGRGEEVGAVVAFACSDAASWMTGADIPVDGGFSCLGPDQGRSPRDWFSMSRQE</sequence>
<evidence type="ECO:0000256" key="2">
    <source>
        <dbReference type="ARBA" id="ARBA00023002"/>
    </source>
</evidence>
<comment type="caution">
    <text evidence="3">The sequence shown here is derived from an EMBL/GenBank/DDBJ whole genome shotgun (WGS) entry which is preliminary data.</text>
</comment>
<dbReference type="FunFam" id="3.40.50.720:FF:000084">
    <property type="entry name" value="Short-chain dehydrogenase reductase"/>
    <property type="match status" value="1"/>
</dbReference>